<accession>A0ACB9YF75</accession>
<protein>
    <submittedName>
        <fullName evidence="1">Tryptophan-rich antigen</fullName>
    </submittedName>
</protein>
<organism evidence="1 2">
    <name type="scientific">Plasmodium brasilianum</name>
    <dbReference type="NCBI Taxonomy" id="5824"/>
    <lineage>
        <taxon>Eukaryota</taxon>
        <taxon>Sar</taxon>
        <taxon>Alveolata</taxon>
        <taxon>Apicomplexa</taxon>
        <taxon>Aconoidasida</taxon>
        <taxon>Haemosporida</taxon>
        <taxon>Plasmodiidae</taxon>
        <taxon>Plasmodium</taxon>
        <taxon>Plasmodium (Plasmodium)</taxon>
    </lineage>
</organism>
<reference evidence="1" key="1">
    <citation type="submission" date="2022-06" db="EMBL/GenBank/DDBJ databases">
        <title>The First Complete Genome of the Simian Malaria Parasite Plasmodium brasilianum.</title>
        <authorList>
            <person name="Bajic M."/>
            <person name="Ravishankar S."/>
        </authorList>
    </citation>
    <scope>NUCLEOTIDE SEQUENCE</scope>
    <source>
        <strain evidence="1">Bolivian I</strain>
    </source>
</reference>
<proteinExistence type="predicted"/>
<comment type="caution">
    <text evidence="1">The sequence shown here is derived from an EMBL/GenBank/DDBJ whole genome shotgun (WGS) entry which is preliminary data.</text>
</comment>
<name>A0ACB9YF75_PLABR</name>
<dbReference type="Proteomes" id="UP001056978">
    <property type="component" value="Chromosome 5"/>
</dbReference>
<sequence length="280" mass="34091">MTLKIYVSILVLSSLLLNIYFAAEAQTEKKKKNDVKDKPLNKPYSEDLWRNQTKEWKMKEWNNFMEHAEEELKHFDDIINKEIEGWVKDHDISVKEWLEEKEKKWMNFNAQMDSEYKSDLKNKSSSWNEKQWKDWLNGNGKKLLEKDWQEYINNLDSHIANILNANWNKFKVNIIMEWNSLGWKVQEDKRWLKYAIMGPPDPKTPEEKVDAANYNEWRERNESQRKQWFQWITEKERALTKNGSPTFSKWKNNKQSVFNKWVAAFINKLSQEKQWNSWFR</sequence>
<keyword evidence="2" id="KW-1185">Reference proteome</keyword>
<evidence type="ECO:0000313" key="2">
    <source>
        <dbReference type="Proteomes" id="UP001056978"/>
    </source>
</evidence>
<dbReference type="EMBL" id="CM043773">
    <property type="protein sequence ID" value="KAI4840190.1"/>
    <property type="molecule type" value="Genomic_DNA"/>
</dbReference>
<evidence type="ECO:0000313" key="1">
    <source>
        <dbReference type="EMBL" id="KAI4840190.1"/>
    </source>
</evidence>
<gene>
    <name evidence="1" type="ORF">MKS88_001548</name>
</gene>